<evidence type="ECO:0000259" key="1">
    <source>
        <dbReference type="SMART" id="SM00897"/>
    </source>
</evidence>
<dbReference type="SMART" id="SM00897">
    <property type="entry name" value="FIST"/>
    <property type="match status" value="1"/>
</dbReference>
<dbReference type="PANTHER" id="PTHR40252:SF2">
    <property type="entry name" value="BLR0328 PROTEIN"/>
    <property type="match status" value="1"/>
</dbReference>
<dbReference type="AlphaFoldDB" id="A0A0S6WAH9"/>
<evidence type="ECO:0000259" key="2">
    <source>
        <dbReference type="SMART" id="SM01204"/>
    </source>
</evidence>
<dbReference type="Pfam" id="PF10442">
    <property type="entry name" value="FIST_C"/>
    <property type="match status" value="1"/>
</dbReference>
<dbReference type="eggNOG" id="COG3287">
    <property type="taxonomic scope" value="Bacteria"/>
</dbReference>
<dbReference type="InterPro" id="IPR013702">
    <property type="entry name" value="FIST_domain_N"/>
</dbReference>
<protein>
    <recommendedName>
        <fullName evidence="5">FIST C-domain domain-containing protein</fullName>
    </recommendedName>
</protein>
<evidence type="ECO:0008006" key="5">
    <source>
        <dbReference type="Google" id="ProtNLM"/>
    </source>
</evidence>
<sequence length="401" mass="41923">MLEVERGYMSTYQNKKLVVGVGMSTAFDAAEAGREAAVAAVAALAGETPALVIVFTAPRYDLSALLTGIRSITGTALLIGATGSGEIVQGEYLGFGAGVGVLAMTAGSYRFGIASASHIRGDLDRAGQTIARESRTAAGSSPHAAVLLLADSLAGNLQQLFQGVYRITGPKVSITGGAAGDEQKFVRTFVFHNDQVIEEGAVALWIASEQPLHVVMRHGWEPIGIPLLVTRAEGIEIIELGGRPAAVVYEEQLGLAPGQLTAANFWGTSIYHPFGVLQPDGSMVIRMARAKTEQGTLKIQGCVPPAGSAVRVMTGTTDTLLNIVGDVAHTALDAHREAKVLLAFSCAARANIFGQRTIEESRRLQAIAGDIPTFGFYCCGEFARTAGVLGTHNASLTAMAL</sequence>
<gene>
    <name evidence="3" type="ORF">U27_02401</name>
</gene>
<name>A0A0S6WAH9_VECG1</name>
<dbReference type="STRING" id="1499967.U27_02401"/>
<organism evidence="3">
    <name type="scientific">Vecturithrix granuli</name>
    <dbReference type="NCBI Taxonomy" id="1499967"/>
    <lineage>
        <taxon>Bacteria</taxon>
        <taxon>Candidatus Moduliflexota</taxon>
        <taxon>Candidatus Vecturitrichia</taxon>
        <taxon>Candidatus Vecturitrichales</taxon>
        <taxon>Candidatus Vecturitrichaceae</taxon>
        <taxon>Candidatus Vecturithrix</taxon>
    </lineage>
</organism>
<dbReference type="HOGENOM" id="CLU_052774_2_0_0"/>
<dbReference type="InterPro" id="IPR019494">
    <property type="entry name" value="FIST_C"/>
</dbReference>
<dbReference type="EMBL" id="DF820463">
    <property type="protein sequence ID" value="GAK55567.1"/>
    <property type="molecule type" value="Genomic_DNA"/>
</dbReference>
<feature type="domain" description="FIST" evidence="1">
    <location>
        <begin position="48"/>
        <end position="244"/>
    </location>
</feature>
<reference evidence="3" key="1">
    <citation type="journal article" date="2015" name="PeerJ">
        <title>First genomic representation of candidate bacterial phylum KSB3 points to enhanced environmental sensing as a trigger of wastewater bulking.</title>
        <authorList>
            <person name="Sekiguchi Y."/>
            <person name="Ohashi A."/>
            <person name="Parks D.H."/>
            <person name="Yamauchi T."/>
            <person name="Tyson G.W."/>
            <person name="Hugenholtz P."/>
        </authorList>
    </citation>
    <scope>NUCLEOTIDE SEQUENCE [LARGE SCALE GENOMIC DNA]</scope>
</reference>
<dbReference type="SMART" id="SM01204">
    <property type="entry name" value="FIST_C"/>
    <property type="match status" value="1"/>
</dbReference>
<feature type="domain" description="FIST C-domain" evidence="2">
    <location>
        <begin position="245"/>
        <end position="385"/>
    </location>
</feature>
<accession>A0A0S6WAH9</accession>
<evidence type="ECO:0000313" key="3">
    <source>
        <dbReference type="EMBL" id="GAK55567.1"/>
    </source>
</evidence>
<keyword evidence="4" id="KW-1185">Reference proteome</keyword>
<dbReference type="PANTHER" id="PTHR40252">
    <property type="entry name" value="BLR0328 PROTEIN"/>
    <property type="match status" value="1"/>
</dbReference>
<evidence type="ECO:0000313" key="4">
    <source>
        <dbReference type="Proteomes" id="UP000030661"/>
    </source>
</evidence>
<dbReference type="Pfam" id="PF08495">
    <property type="entry name" value="FIST"/>
    <property type="match status" value="1"/>
</dbReference>
<dbReference type="Proteomes" id="UP000030661">
    <property type="component" value="Unassembled WGS sequence"/>
</dbReference>
<proteinExistence type="predicted"/>